<evidence type="ECO:0000256" key="13">
    <source>
        <dbReference type="HAMAP-Rule" id="MF_00969"/>
    </source>
</evidence>
<dbReference type="GO" id="GO:0006355">
    <property type="term" value="P:regulation of DNA-templated transcription"/>
    <property type="evidence" value="ECO:0007669"/>
    <property type="project" value="UniProtKB-UniRule"/>
</dbReference>
<name>A0A7C3WTZ8_9BACT</name>
<protein>
    <recommendedName>
        <fullName evidence="12 13">Transcription-repair-coupling factor</fullName>
        <shortName evidence="13">TRCF</shortName>
        <ecNumber evidence="13">3.6.4.-</ecNumber>
    </recommendedName>
</protein>
<dbReference type="Gene3D" id="2.40.10.170">
    <property type="match status" value="1"/>
</dbReference>
<dbReference type="PANTHER" id="PTHR47964">
    <property type="entry name" value="ATP-DEPENDENT DNA HELICASE HOMOLOG RECG, CHLOROPLASTIC"/>
    <property type="match status" value="1"/>
</dbReference>
<dbReference type="SUPFAM" id="SSF143517">
    <property type="entry name" value="TRCF domain-like"/>
    <property type="match status" value="1"/>
</dbReference>
<evidence type="ECO:0000256" key="7">
    <source>
        <dbReference type="ARBA" id="ARBA00022840"/>
    </source>
</evidence>
<dbReference type="NCBIfam" id="TIGR00580">
    <property type="entry name" value="mfd"/>
    <property type="match status" value="1"/>
</dbReference>
<dbReference type="PROSITE" id="PS51194">
    <property type="entry name" value="HELICASE_CTER"/>
    <property type="match status" value="1"/>
</dbReference>
<evidence type="ECO:0000256" key="3">
    <source>
        <dbReference type="ARBA" id="ARBA00022741"/>
    </source>
</evidence>
<dbReference type="InterPro" id="IPR041471">
    <property type="entry name" value="UvrB_inter"/>
</dbReference>
<dbReference type="InterPro" id="IPR027417">
    <property type="entry name" value="P-loop_NTPase"/>
</dbReference>
<dbReference type="GO" id="GO:0005737">
    <property type="term" value="C:cytoplasm"/>
    <property type="evidence" value="ECO:0007669"/>
    <property type="project" value="UniProtKB-SubCell"/>
</dbReference>
<evidence type="ECO:0000313" key="16">
    <source>
        <dbReference type="EMBL" id="HGB15317.1"/>
    </source>
</evidence>
<dbReference type="InterPro" id="IPR037235">
    <property type="entry name" value="TRCF-like_C_D7"/>
</dbReference>
<comment type="subcellular location">
    <subcellularLocation>
        <location evidence="1 13">Cytoplasm</location>
    </subcellularLocation>
</comment>
<dbReference type="FunFam" id="3.40.50.300:FF:000546">
    <property type="entry name" value="Transcription-repair-coupling factor"/>
    <property type="match status" value="1"/>
</dbReference>
<feature type="domain" description="Helicase ATP-binding" evidence="14">
    <location>
        <begin position="622"/>
        <end position="783"/>
    </location>
</feature>
<dbReference type="Pfam" id="PF02559">
    <property type="entry name" value="CarD_TRCF_RID"/>
    <property type="match status" value="1"/>
</dbReference>
<keyword evidence="7 13" id="KW-0067">ATP-binding</keyword>
<evidence type="ECO:0000256" key="12">
    <source>
        <dbReference type="ARBA" id="ARBA00070128"/>
    </source>
</evidence>
<dbReference type="InterPro" id="IPR005118">
    <property type="entry name" value="TRCF_C"/>
</dbReference>
<evidence type="ECO:0000256" key="10">
    <source>
        <dbReference type="ARBA" id="ARBA00061104"/>
    </source>
</evidence>
<dbReference type="InterPro" id="IPR011545">
    <property type="entry name" value="DEAD/DEAH_box_helicase_dom"/>
</dbReference>
<evidence type="ECO:0000256" key="11">
    <source>
        <dbReference type="ARBA" id="ARBA00061399"/>
    </source>
</evidence>
<dbReference type="GO" id="GO:0016787">
    <property type="term" value="F:hydrolase activity"/>
    <property type="evidence" value="ECO:0007669"/>
    <property type="project" value="UniProtKB-KW"/>
</dbReference>
<dbReference type="Pfam" id="PF03461">
    <property type="entry name" value="TRCF"/>
    <property type="match status" value="1"/>
</dbReference>
<dbReference type="GO" id="GO:0003678">
    <property type="term" value="F:DNA helicase activity"/>
    <property type="evidence" value="ECO:0007669"/>
    <property type="project" value="TreeGrafter"/>
</dbReference>
<dbReference type="CDD" id="cd17991">
    <property type="entry name" value="DEXHc_TRCF"/>
    <property type="match status" value="1"/>
</dbReference>
<evidence type="ECO:0000256" key="8">
    <source>
        <dbReference type="ARBA" id="ARBA00023125"/>
    </source>
</evidence>
<dbReference type="SMART" id="SM00487">
    <property type="entry name" value="DEXDc"/>
    <property type="match status" value="1"/>
</dbReference>
<evidence type="ECO:0000256" key="2">
    <source>
        <dbReference type="ARBA" id="ARBA00022490"/>
    </source>
</evidence>
<keyword evidence="6" id="KW-0347">Helicase</keyword>
<dbReference type="HAMAP" id="MF_00969">
    <property type="entry name" value="TRCF"/>
    <property type="match status" value="1"/>
</dbReference>
<dbReference type="EMBL" id="DTHB01000053">
    <property type="protein sequence ID" value="HGB15317.1"/>
    <property type="molecule type" value="Genomic_DNA"/>
</dbReference>
<dbReference type="Pfam" id="PF17757">
    <property type="entry name" value="UvrB_inter"/>
    <property type="match status" value="1"/>
</dbReference>
<comment type="similarity">
    <text evidence="10 13">In the N-terminal section; belongs to the UvrB family.</text>
</comment>
<comment type="similarity">
    <text evidence="11 13">In the C-terminal section; belongs to the helicase family. RecG subfamily.</text>
</comment>
<proteinExistence type="inferred from homology"/>
<dbReference type="Gene3D" id="3.40.50.300">
    <property type="entry name" value="P-loop containing nucleotide triphosphate hydrolases"/>
    <property type="match status" value="2"/>
</dbReference>
<dbReference type="InterPro" id="IPR004576">
    <property type="entry name" value="Mfd"/>
</dbReference>
<dbReference type="PANTHER" id="PTHR47964:SF1">
    <property type="entry name" value="ATP-DEPENDENT DNA HELICASE HOMOLOG RECG, CHLOROPLASTIC"/>
    <property type="match status" value="1"/>
</dbReference>
<dbReference type="Gene3D" id="3.30.2060.10">
    <property type="entry name" value="Penicillin-binding protein 1b domain"/>
    <property type="match status" value="1"/>
</dbReference>
<dbReference type="InterPro" id="IPR001650">
    <property type="entry name" value="Helicase_C-like"/>
</dbReference>
<dbReference type="Gene3D" id="3.40.50.11180">
    <property type="match status" value="1"/>
</dbReference>
<gene>
    <name evidence="13 16" type="primary">mfd</name>
    <name evidence="16" type="ORF">ENV62_08795</name>
</gene>
<dbReference type="InterPro" id="IPR036101">
    <property type="entry name" value="CarD-like/TRCF_RID_sf"/>
</dbReference>
<dbReference type="GO" id="GO:0000716">
    <property type="term" value="P:transcription-coupled nucleotide-excision repair, DNA damage recognition"/>
    <property type="evidence" value="ECO:0007669"/>
    <property type="project" value="UniProtKB-UniRule"/>
</dbReference>
<keyword evidence="4 13" id="KW-0227">DNA damage</keyword>
<evidence type="ECO:0000259" key="14">
    <source>
        <dbReference type="PROSITE" id="PS51192"/>
    </source>
</evidence>
<dbReference type="InterPro" id="IPR047112">
    <property type="entry name" value="RecG/Mfd"/>
</dbReference>
<dbReference type="Gene3D" id="3.90.1150.50">
    <property type="entry name" value="Transcription-repair-coupling factor, D7 domain"/>
    <property type="match status" value="1"/>
</dbReference>
<dbReference type="InterPro" id="IPR014001">
    <property type="entry name" value="Helicase_ATP-bd"/>
</dbReference>
<evidence type="ECO:0000259" key="15">
    <source>
        <dbReference type="PROSITE" id="PS51194"/>
    </source>
</evidence>
<dbReference type="InterPro" id="IPR003711">
    <property type="entry name" value="CarD-like/TRCF_RID"/>
</dbReference>
<dbReference type="Pfam" id="PF00270">
    <property type="entry name" value="DEAD"/>
    <property type="match status" value="1"/>
</dbReference>
<keyword evidence="5 13" id="KW-0378">Hydrolase</keyword>
<organism evidence="16">
    <name type="scientific">Desulfobacca acetoxidans</name>
    <dbReference type="NCBI Taxonomy" id="60893"/>
    <lineage>
        <taxon>Bacteria</taxon>
        <taxon>Pseudomonadati</taxon>
        <taxon>Thermodesulfobacteriota</taxon>
        <taxon>Desulfobaccia</taxon>
        <taxon>Desulfobaccales</taxon>
        <taxon>Desulfobaccaceae</taxon>
        <taxon>Desulfobacca</taxon>
    </lineage>
</organism>
<dbReference type="AlphaFoldDB" id="A0A7C3WTZ8"/>
<keyword evidence="2 13" id="KW-0963">Cytoplasm</keyword>
<feature type="domain" description="Helicase C-terminal" evidence="15">
    <location>
        <begin position="808"/>
        <end position="958"/>
    </location>
</feature>
<evidence type="ECO:0000256" key="6">
    <source>
        <dbReference type="ARBA" id="ARBA00022806"/>
    </source>
</evidence>
<dbReference type="Pfam" id="PF00271">
    <property type="entry name" value="Helicase_C"/>
    <property type="match status" value="1"/>
</dbReference>
<sequence length="1150" mass="129529">MEQISTLGARWQDAAQLLAVGARELSLVGLSPAAGAYLLSRLFCRLARPVLLITPESVSQETFLQDLAFFLGAQAAGGPHAWPRLLSFPAHELLPFRPLGFDAEISATRVGAAFAVLTYREPFFLVAPAAALRQKLMPAARLKDAFVYVVAGEELDRRTFLQQLLEGGYERRPIVEERGEFSVRGGIIDLFPPLYAQPVRVEFVGDEVESLRFFDPASQRSRGSLEDLVVLPVSEVILDRAARERALEGRSKRRDPRFWHYVREGLHFPGIERHLAEFYPEPQTLWDYLPPETLVVEWEPLNISRELAKLAEQAPTEPSGWLDQTSWETRRRAFATVKCESLAWEESRADGSFYFQVGRNDGLAQELVQKAGEDGRLIPALAESLAEWRGQGFHILLVSLNPHRASRLAQLLAAEGLEVEVRPAPTWENGGQVHLVVGEISGGFRLFVEGLVVLTEDEALGLRPERRRRKEAAPLQDLTSLEDLAEGDYIVHLDHGIGIYRGLVKLTVGDKVNDFLELEYQGGDRLFLPVDRLNLVQKYLGVEGVAPKVARLGGKAWERAKSRVKKAVERIARELVELYAARRVLPGHAFSPPDPLFREFEATFAYEETPDQLSAIQEVLADMTADKPMDRLICGDVGYGKTEVALRAAFKAVMDGKQVAMLVPTTVLAEQHYDTFTQRLAPYPLEVRVLSRFKSPAEQKRILADLAAGKIDIVIGTHRLLQKDVKFRDLGLVIIDEEQRFGVKQKEKLKEWWKTVDVLTLTATPIPRTLQLSLAGIRELSLINTPPENRRSIRTYLCRPEKAVIQAAIRRELARHGQVFFVHNRVQTLPRWARFVQELVPEARVAMAHGQMPERQLEQMMVRFWRGEIDVLVCTAIIESGLDIPAANTIIINRAHALGLAQLYQLRGRVGRGEAQAYAYLLVPDEAGLSGEAQKRLKALMEFTELGSGYKIALHDLQIRGAGNLLGQAQSGHLAEVGYELYLQLLEQAIREFKGEKPEDLTPEPEVRLPVAAYLPEDYVPDVQQRLALYRRLSGRLTPEMVDELEEELLDRFGPLPPEGKNLLQVVRLKHSLRRLGIKRLDLQDSFAVLQFADPERLHLKRLLDLVQEKPKSVLLSPDQTLRFRLPESGTPWARLTNCLKEVETFVKGD</sequence>
<accession>A0A7C3WTZ8</accession>
<dbReference type="SMART" id="SM00490">
    <property type="entry name" value="HELICc"/>
    <property type="match status" value="1"/>
</dbReference>
<reference evidence="16" key="1">
    <citation type="journal article" date="2020" name="mSystems">
        <title>Genome- and Community-Level Interaction Insights into Carbon Utilization and Element Cycling Functions of Hydrothermarchaeota in Hydrothermal Sediment.</title>
        <authorList>
            <person name="Zhou Z."/>
            <person name="Liu Y."/>
            <person name="Xu W."/>
            <person name="Pan J."/>
            <person name="Luo Z.H."/>
            <person name="Li M."/>
        </authorList>
    </citation>
    <scope>NUCLEOTIDE SEQUENCE [LARGE SCALE GENOMIC DNA]</scope>
    <source>
        <strain evidence="16">SpSt-776</strain>
    </source>
</reference>
<comment type="caution">
    <text evidence="16">The sequence shown here is derived from an EMBL/GenBank/DDBJ whole genome shotgun (WGS) entry which is preliminary data.</text>
</comment>
<dbReference type="PROSITE" id="PS51192">
    <property type="entry name" value="HELICASE_ATP_BIND_1"/>
    <property type="match status" value="1"/>
</dbReference>
<evidence type="ECO:0000256" key="9">
    <source>
        <dbReference type="ARBA" id="ARBA00023204"/>
    </source>
</evidence>
<comment type="function">
    <text evidence="13">Couples transcription and DNA repair by recognizing RNA polymerase (RNAP) stalled at DNA lesions. Mediates ATP-dependent release of RNAP and its truncated transcript from the DNA, and recruitment of nucleotide excision repair machinery to the damaged site.</text>
</comment>
<dbReference type="EC" id="3.6.4.-" evidence="13"/>
<keyword evidence="8 13" id="KW-0238">DNA-binding</keyword>
<dbReference type="GO" id="GO:0003684">
    <property type="term" value="F:damaged DNA binding"/>
    <property type="evidence" value="ECO:0007669"/>
    <property type="project" value="InterPro"/>
</dbReference>
<keyword evidence="3 13" id="KW-0547">Nucleotide-binding</keyword>
<dbReference type="GO" id="GO:0005524">
    <property type="term" value="F:ATP binding"/>
    <property type="evidence" value="ECO:0007669"/>
    <property type="project" value="UniProtKB-UniRule"/>
</dbReference>
<evidence type="ECO:0000256" key="1">
    <source>
        <dbReference type="ARBA" id="ARBA00004496"/>
    </source>
</evidence>
<dbReference type="SMART" id="SM00982">
    <property type="entry name" value="TRCF"/>
    <property type="match status" value="1"/>
</dbReference>
<keyword evidence="9 13" id="KW-0234">DNA repair</keyword>
<evidence type="ECO:0000256" key="4">
    <source>
        <dbReference type="ARBA" id="ARBA00022763"/>
    </source>
</evidence>
<dbReference type="SUPFAM" id="SSF141259">
    <property type="entry name" value="CarD-like"/>
    <property type="match status" value="1"/>
</dbReference>
<dbReference type="SUPFAM" id="SSF52540">
    <property type="entry name" value="P-loop containing nucleoside triphosphate hydrolases"/>
    <property type="match status" value="4"/>
</dbReference>
<evidence type="ECO:0000256" key="5">
    <source>
        <dbReference type="ARBA" id="ARBA00022801"/>
    </source>
</evidence>
<dbReference type="SMART" id="SM01058">
    <property type="entry name" value="CarD_TRCF"/>
    <property type="match status" value="1"/>
</dbReference>